<dbReference type="Gene3D" id="1.10.260.40">
    <property type="entry name" value="lambda repressor-like DNA-binding domains"/>
    <property type="match status" value="1"/>
</dbReference>
<accession>A0A8J3RE74</accession>
<evidence type="ECO:0008006" key="3">
    <source>
        <dbReference type="Google" id="ProtNLM"/>
    </source>
</evidence>
<dbReference type="AlphaFoldDB" id="A0A8J3RE74"/>
<dbReference type="InterPro" id="IPR001387">
    <property type="entry name" value="Cro/C1-type_HTH"/>
</dbReference>
<name>A0A8J3RE74_9ACTN</name>
<evidence type="ECO:0000313" key="1">
    <source>
        <dbReference type="EMBL" id="GIH72636.1"/>
    </source>
</evidence>
<gene>
    <name evidence="1" type="ORF">Mth01_48890</name>
</gene>
<evidence type="ECO:0000313" key="2">
    <source>
        <dbReference type="Proteomes" id="UP000610966"/>
    </source>
</evidence>
<dbReference type="Proteomes" id="UP000610966">
    <property type="component" value="Unassembled WGS sequence"/>
</dbReference>
<keyword evidence="2" id="KW-1185">Reference proteome</keyword>
<protein>
    <recommendedName>
        <fullName evidence="3">HTH cro/C1-type domain-containing protein</fullName>
    </recommendedName>
</protein>
<proteinExistence type="predicted"/>
<sequence>MIAELPQWAVRLRAERRNRLWSQKEMARRLVEAADEETRRGLPVRETIVRRIKAYEAGHNEPRDPYRLLYARAFGTSEAELFGGPACPSDNASSLADEAIDLAAWIEQTNVGNGTITMLGEASRRLAESHTRVSPRRMLSDVIGLHRRTRTLLREGRQRLGQTRELLRIEADLLSHACILLGDLHHNEIAITYGMTAALCAGEAGANPAAALSAQAKTERWRRRYAVSADLARRGFECSPPTPLRVLLAGQEANAAGFLGDIDRAQEALRRAEEAAGGPLSPDSGVSPWSCPRPRQALYALSVALQAGKPEEALRAAETAETAWASGDAWVYGTWAQIRFGAGNAYVMMGDLHGAAEQIAPVMTMPPEFRMATVTNYLVEMDARLDAPRFQGSDVAAELREQIREFTSAALSADVAIKEDA</sequence>
<organism evidence="1 2">
    <name type="scientific">Sphaerimonospora thailandensis</name>
    <dbReference type="NCBI Taxonomy" id="795644"/>
    <lineage>
        <taxon>Bacteria</taxon>
        <taxon>Bacillati</taxon>
        <taxon>Actinomycetota</taxon>
        <taxon>Actinomycetes</taxon>
        <taxon>Streptosporangiales</taxon>
        <taxon>Streptosporangiaceae</taxon>
        <taxon>Sphaerimonospora</taxon>
    </lineage>
</organism>
<dbReference type="Gene3D" id="1.25.40.10">
    <property type="entry name" value="Tetratricopeptide repeat domain"/>
    <property type="match status" value="1"/>
</dbReference>
<dbReference type="EMBL" id="BOOG01000056">
    <property type="protein sequence ID" value="GIH72636.1"/>
    <property type="molecule type" value="Genomic_DNA"/>
</dbReference>
<dbReference type="GO" id="GO:0003677">
    <property type="term" value="F:DNA binding"/>
    <property type="evidence" value="ECO:0007669"/>
    <property type="project" value="InterPro"/>
</dbReference>
<dbReference type="CDD" id="cd00093">
    <property type="entry name" value="HTH_XRE"/>
    <property type="match status" value="1"/>
</dbReference>
<dbReference type="InterPro" id="IPR011990">
    <property type="entry name" value="TPR-like_helical_dom_sf"/>
</dbReference>
<reference evidence="1" key="1">
    <citation type="submission" date="2021-01" db="EMBL/GenBank/DDBJ databases">
        <title>Whole genome shotgun sequence of Sphaerimonospora thailandensis NBRC 107569.</title>
        <authorList>
            <person name="Komaki H."/>
            <person name="Tamura T."/>
        </authorList>
    </citation>
    <scope>NUCLEOTIDE SEQUENCE</scope>
    <source>
        <strain evidence="1">NBRC 107569</strain>
    </source>
</reference>
<dbReference type="RefSeq" id="WP_204018288.1">
    <property type="nucleotide sequence ID" value="NZ_BOOG01000056.1"/>
</dbReference>
<comment type="caution">
    <text evidence="1">The sequence shown here is derived from an EMBL/GenBank/DDBJ whole genome shotgun (WGS) entry which is preliminary data.</text>
</comment>
<dbReference type="InterPro" id="IPR010982">
    <property type="entry name" value="Lambda_DNA-bd_dom_sf"/>
</dbReference>